<keyword evidence="3" id="KW-1185">Reference proteome</keyword>
<gene>
    <name evidence="2" type="ORF">DFH07DRAFT_955302</name>
</gene>
<comment type="caution">
    <text evidence="2">The sequence shown here is derived from an EMBL/GenBank/DDBJ whole genome shotgun (WGS) entry which is preliminary data.</text>
</comment>
<evidence type="ECO:0000313" key="3">
    <source>
        <dbReference type="Proteomes" id="UP001215280"/>
    </source>
</evidence>
<feature type="region of interest" description="Disordered" evidence="1">
    <location>
        <begin position="1"/>
        <end position="138"/>
    </location>
</feature>
<feature type="compositionally biased region" description="Acidic residues" evidence="1">
    <location>
        <begin position="620"/>
        <end position="631"/>
    </location>
</feature>
<dbReference type="Proteomes" id="UP001215280">
    <property type="component" value="Unassembled WGS sequence"/>
</dbReference>
<evidence type="ECO:0000256" key="1">
    <source>
        <dbReference type="SAM" id="MobiDB-lite"/>
    </source>
</evidence>
<reference evidence="2" key="1">
    <citation type="submission" date="2023-03" db="EMBL/GenBank/DDBJ databases">
        <title>Massive genome expansion in bonnet fungi (Mycena s.s.) driven by repeated elements and novel gene families across ecological guilds.</title>
        <authorList>
            <consortium name="Lawrence Berkeley National Laboratory"/>
            <person name="Harder C.B."/>
            <person name="Miyauchi S."/>
            <person name="Viragh M."/>
            <person name="Kuo A."/>
            <person name="Thoen E."/>
            <person name="Andreopoulos B."/>
            <person name="Lu D."/>
            <person name="Skrede I."/>
            <person name="Drula E."/>
            <person name="Henrissat B."/>
            <person name="Morin E."/>
            <person name="Kohler A."/>
            <person name="Barry K."/>
            <person name="LaButti K."/>
            <person name="Morin E."/>
            <person name="Salamov A."/>
            <person name="Lipzen A."/>
            <person name="Mereny Z."/>
            <person name="Hegedus B."/>
            <person name="Baldrian P."/>
            <person name="Stursova M."/>
            <person name="Weitz H."/>
            <person name="Taylor A."/>
            <person name="Grigoriev I.V."/>
            <person name="Nagy L.G."/>
            <person name="Martin F."/>
            <person name="Kauserud H."/>
        </authorList>
    </citation>
    <scope>NUCLEOTIDE SEQUENCE</scope>
    <source>
        <strain evidence="2">CBHHK188m</strain>
    </source>
</reference>
<feature type="compositionally biased region" description="Polar residues" evidence="1">
    <location>
        <begin position="117"/>
        <end position="128"/>
    </location>
</feature>
<feature type="region of interest" description="Disordered" evidence="1">
    <location>
        <begin position="508"/>
        <end position="535"/>
    </location>
</feature>
<proteinExistence type="predicted"/>
<feature type="compositionally biased region" description="Acidic residues" evidence="1">
    <location>
        <begin position="39"/>
        <end position="57"/>
    </location>
</feature>
<protein>
    <submittedName>
        <fullName evidence="2">Uncharacterized protein</fullName>
    </submittedName>
</protein>
<feature type="compositionally biased region" description="Polar residues" evidence="1">
    <location>
        <begin position="224"/>
        <end position="246"/>
    </location>
</feature>
<name>A0AAD7JKP4_9AGAR</name>
<feature type="region of interest" description="Disordered" evidence="1">
    <location>
        <begin position="203"/>
        <end position="266"/>
    </location>
</feature>
<dbReference type="EMBL" id="JARJLG010000032">
    <property type="protein sequence ID" value="KAJ7766544.1"/>
    <property type="molecule type" value="Genomic_DNA"/>
</dbReference>
<dbReference type="AlphaFoldDB" id="A0AAD7JKP4"/>
<sequence>MSSAPFDTVPPGYTHSKRQTARMSTGGRAPKFTPKLVDLEAEEDNEPEEEEEGEEGYEGSFINDGDDDEEQPIVLSRTPSPVAPSKTGTKNRVKKNERGTTPPLTTRSRAAKVEADSQLSDSPQSDETMPSPVTPQKKSLATNKHSLFMMTYMYISAFLQFMARSGTNDSKPKAVGRKSVSKARYDNPYRLVMSIWLGIMRLTTNGDDTPSPPPRKVGTKTSRKTNLSVSDDNQVDQTRGRGNNTRLVKGTVDSKTGNSIPDEQGGALDVDSEVEAVPQNIAAAFKAMVPEIAPASGSKGNKNGGKKIKQTPVLQTEKTKTVTRLPGKCGVTSLELQDPLLKKQYTGLPKLFKGMVDSWNDAEGNGQVLFSQWATLTPSAKIEILWSWINFVKKDHYINLSHVDPTGLQAVAQLYGTNNKRWTLCVKGKTAVCVSIVMSVKSSLQEPGCTSKDTPKSLRLKFVTGIFHAQEFERFVGVICMVFKQKILRAQMYKSAFTFGTKGFTPEQQATTVPTGSRGVPSPAAKKSSSRTLASDDSLHWTDEIPVYDGRTTEIDLKENIDNIDKLLPRFNDFDGEVPNGSCIAVAYTVSQFLNHDSKESVQLNIRFVVVLGTPSLSDNDSDNMDEEAGDATDAASDS</sequence>
<evidence type="ECO:0000313" key="2">
    <source>
        <dbReference type="EMBL" id="KAJ7766544.1"/>
    </source>
</evidence>
<accession>A0AAD7JKP4</accession>
<organism evidence="2 3">
    <name type="scientific">Mycena maculata</name>
    <dbReference type="NCBI Taxonomy" id="230809"/>
    <lineage>
        <taxon>Eukaryota</taxon>
        <taxon>Fungi</taxon>
        <taxon>Dikarya</taxon>
        <taxon>Basidiomycota</taxon>
        <taxon>Agaricomycotina</taxon>
        <taxon>Agaricomycetes</taxon>
        <taxon>Agaricomycetidae</taxon>
        <taxon>Agaricales</taxon>
        <taxon>Marasmiineae</taxon>
        <taxon>Mycenaceae</taxon>
        <taxon>Mycena</taxon>
    </lineage>
</organism>
<feature type="region of interest" description="Disordered" evidence="1">
    <location>
        <begin position="617"/>
        <end position="639"/>
    </location>
</feature>